<dbReference type="InterPro" id="IPR015422">
    <property type="entry name" value="PyrdxlP-dep_Trfase_small"/>
</dbReference>
<dbReference type="InterPro" id="IPR000796">
    <property type="entry name" value="Asp_trans"/>
</dbReference>
<evidence type="ECO:0000256" key="2">
    <source>
        <dbReference type="ARBA" id="ARBA00007441"/>
    </source>
</evidence>
<dbReference type="SUPFAM" id="SSF53383">
    <property type="entry name" value="PLP-dependent transferases"/>
    <property type="match status" value="1"/>
</dbReference>
<dbReference type="Gene3D" id="3.90.1150.10">
    <property type="entry name" value="Aspartate Aminotransferase, domain 1"/>
    <property type="match status" value="1"/>
</dbReference>
<dbReference type="GO" id="GO:0033585">
    <property type="term" value="P:L-phenylalanine biosynthetic process from chorismate via phenylpyruvate"/>
    <property type="evidence" value="ECO:0007669"/>
    <property type="project" value="TreeGrafter"/>
</dbReference>
<dbReference type="NCBIfam" id="NF006719">
    <property type="entry name" value="PRK09257.1"/>
    <property type="match status" value="1"/>
</dbReference>
<dbReference type="GO" id="GO:0004838">
    <property type="term" value="F:L-tyrosine-2-oxoglutarate transaminase activity"/>
    <property type="evidence" value="ECO:0007669"/>
    <property type="project" value="TreeGrafter"/>
</dbReference>
<keyword evidence="6" id="KW-0663">Pyridoxal phosphate</keyword>
<accession>A0A2P5T2D3</accession>
<keyword evidence="5 8" id="KW-0808">Transferase</keyword>
<reference evidence="8 9" key="1">
    <citation type="journal article" date="2018" name="Genome Biol. Evol.">
        <title>Cladogenesis and Genomic Streamlining in Extracellular Endosymbionts of Tropical Stink Bugs.</title>
        <authorList>
            <person name="Otero-Bravo A."/>
            <person name="Goffredi S."/>
            <person name="Sabree Z.L."/>
        </authorList>
    </citation>
    <scope>NUCLEOTIDE SEQUENCE [LARGE SCALE GENOMIC DNA]</scope>
    <source>
        <strain evidence="8 9">SoEO</strain>
    </source>
</reference>
<dbReference type="AlphaFoldDB" id="A0A2P5T2D3"/>
<feature type="domain" description="Aminotransferase class I/classII large" evidence="7">
    <location>
        <begin position="27"/>
        <end position="393"/>
    </location>
</feature>
<comment type="caution">
    <text evidence="8">The sequence shown here is derived from an EMBL/GenBank/DDBJ whole genome shotgun (WGS) entry which is preliminary data.</text>
</comment>
<evidence type="ECO:0000256" key="5">
    <source>
        <dbReference type="ARBA" id="ARBA00022679"/>
    </source>
</evidence>
<dbReference type="FunFam" id="3.40.640.10:FF:000015">
    <property type="entry name" value="Aspartate aminotransferase"/>
    <property type="match status" value="1"/>
</dbReference>
<dbReference type="GO" id="GO:0042802">
    <property type="term" value="F:identical protein binding"/>
    <property type="evidence" value="ECO:0007669"/>
    <property type="project" value="TreeGrafter"/>
</dbReference>
<organism evidence="8 9">
    <name type="scientific">Candidatus Pantoea edessiphila</name>
    <dbReference type="NCBI Taxonomy" id="2044610"/>
    <lineage>
        <taxon>Bacteria</taxon>
        <taxon>Pseudomonadati</taxon>
        <taxon>Pseudomonadota</taxon>
        <taxon>Gammaproteobacteria</taxon>
        <taxon>Enterobacterales</taxon>
        <taxon>Erwiniaceae</taxon>
        <taxon>Pantoea</taxon>
    </lineage>
</organism>
<dbReference type="GO" id="GO:0004069">
    <property type="term" value="F:L-aspartate:2-oxoglutarate aminotransferase activity"/>
    <property type="evidence" value="ECO:0007669"/>
    <property type="project" value="TreeGrafter"/>
</dbReference>
<dbReference type="Gene3D" id="3.40.640.10">
    <property type="entry name" value="Type I PLP-dependent aspartate aminotransferase-like (Major domain)"/>
    <property type="match status" value="1"/>
</dbReference>
<dbReference type="InterPro" id="IPR015424">
    <property type="entry name" value="PyrdxlP-dep_Trfase"/>
</dbReference>
<dbReference type="Pfam" id="PF00155">
    <property type="entry name" value="Aminotran_1_2"/>
    <property type="match status" value="1"/>
</dbReference>
<evidence type="ECO:0000256" key="1">
    <source>
        <dbReference type="ARBA" id="ARBA00001933"/>
    </source>
</evidence>
<dbReference type="InterPro" id="IPR015421">
    <property type="entry name" value="PyrdxlP-dep_Trfase_major"/>
</dbReference>
<evidence type="ECO:0000313" key="9">
    <source>
        <dbReference type="Proteomes" id="UP000295937"/>
    </source>
</evidence>
<proteinExistence type="inferred from homology"/>
<protein>
    <submittedName>
        <fullName evidence="8">Aromatic amino acid aminotransferase</fullName>
    </submittedName>
</protein>
<evidence type="ECO:0000256" key="4">
    <source>
        <dbReference type="ARBA" id="ARBA00022576"/>
    </source>
</evidence>
<name>A0A2P5T2D3_9GAMM</name>
<dbReference type="OrthoDB" id="9766445at2"/>
<evidence type="ECO:0000313" key="8">
    <source>
        <dbReference type="EMBL" id="PPI88755.1"/>
    </source>
</evidence>
<gene>
    <name evidence="8" type="ORF">CRV09_00345</name>
</gene>
<comment type="similarity">
    <text evidence="2">Belongs to the class-I pyridoxal-phosphate-dependent aminotransferase family.</text>
</comment>
<dbReference type="InterPro" id="IPR004839">
    <property type="entry name" value="Aminotransferase_I/II_large"/>
</dbReference>
<dbReference type="EMBL" id="PDKR01000001">
    <property type="protein sequence ID" value="PPI88755.1"/>
    <property type="molecule type" value="Genomic_DNA"/>
</dbReference>
<keyword evidence="4 8" id="KW-0032">Aminotransferase</keyword>
<comment type="cofactor">
    <cofactor evidence="1">
        <name>pyridoxal 5'-phosphate</name>
        <dbReference type="ChEBI" id="CHEBI:597326"/>
    </cofactor>
</comment>
<dbReference type="PANTHER" id="PTHR11879">
    <property type="entry name" value="ASPARTATE AMINOTRANSFERASE"/>
    <property type="match status" value="1"/>
</dbReference>
<dbReference type="RefSeq" id="WP_136132182.1">
    <property type="nucleotide sequence ID" value="NZ_PDKR01000001.1"/>
</dbReference>
<evidence type="ECO:0000256" key="3">
    <source>
        <dbReference type="ARBA" id="ARBA00011738"/>
    </source>
</evidence>
<dbReference type="CDD" id="cd00609">
    <property type="entry name" value="AAT_like"/>
    <property type="match status" value="1"/>
</dbReference>
<dbReference type="GO" id="GO:0030170">
    <property type="term" value="F:pyridoxal phosphate binding"/>
    <property type="evidence" value="ECO:0007669"/>
    <property type="project" value="InterPro"/>
</dbReference>
<dbReference type="PANTHER" id="PTHR11879:SF22">
    <property type="entry name" value="ASPARTATE AMINOTRANSFERASE, MITOCHONDRIAL"/>
    <property type="match status" value="1"/>
</dbReference>
<dbReference type="PRINTS" id="PR00799">
    <property type="entry name" value="TRANSAMINASE"/>
</dbReference>
<dbReference type="GO" id="GO:0005829">
    <property type="term" value="C:cytosol"/>
    <property type="evidence" value="ECO:0007669"/>
    <property type="project" value="TreeGrafter"/>
</dbReference>
<comment type="subunit">
    <text evidence="3">Homodimer.</text>
</comment>
<dbReference type="Proteomes" id="UP000295937">
    <property type="component" value="Unassembled WGS sequence"/>
</dbReference>
<sequence length="399" mass="45488">MFESILYAPNDPILGLADLFYADNRSNKINLGIGVYKDNFGNTPILKSVKKAEHILTETENTKNYLSIEGLFDFNTFTQNLLLGKNSLIIKEDRARTIQTIGGTGALRVAADIILLAKNSTNRIWISNPSWPNHQNIFNSLGFEIHYYQYYDKKNHKLSFDSMIDSLKKVKSGDVVLFHGCCHNPTGVDLNIEQWKYLANMSQNNGWLPLFDFAYQGFANNINEDAKGLHIFLELHQEIIIASSYSKNFSLYNERTGALTLILESSKIAENTFSQIKSIIRSNYSSPPAHGAKIITTISKDRSLYDLWEQELSEMKMRIKLMRILFVDTLIKKNIQKDYSFIVKQQGMFSFIGLNKRQVLELYKKFGIYILDSGRVNFAGITPNNVSILCDAIKKVLCL</sequence>
<evidence type="ECO:0000256" key="6">
    <source>
        <dbReference type="ARBA" id="ARBA00022898"/>
    </source>
</evidence>
<evidence type="ECO:0000259" key="7">
    <source>
        <dbReference type="Pfam" id="PF00155"/>
    </source>
</evidence>